<accession>A0A1T4KJA8</accession>
<dbReference type="AlphaFoldDB" id="A0A1T4KJA8"/>
<dbReference type="RefSeq" id="WP_078786090.1">
    <property type="nucleotide sequence ID" value="NZ_FMTO01000003.1"/>
</dbReference>
<name>A0A1T4KJA8_9FIRM</name>
<dbReference type="OrthoDB" id="9804790at2"/>
<dbReference type="Proteomes" id="UP000189857">
    <property type="component" value="Unassembled WGS sequence"/>
</dbReference>
<proteinExistence type="predicted"/>
<dbReference type="Gene3D" id="3.20.20.100">
    <property type="entry name" value="NADP-dependent oxidoreductase domain"/>
    <property type="match status" value="1"/>
</dbReference>
<evidence type="ECO:0000313" key="1">
    <source>
        <dbReference type="EMBL" id="SJZ42467.1"/>
    </source>
</evidence>
<dbReference type="InterPro" id="IPR036812">
    <property type="entry name" value="NAD(P)_OxRdtase_dom_sf"/>
</dbReference>
<gene>
    <name evidence="1" type="ORF">SAMN02745110_00411</name>
</gene>
<sequence length="60" mass="6939">MNEFFTLNDGSKIPKIGFGTYNEEFADNKEAILQAIDCGYRFFDTASLYETERPLVKEYS</sequence>
<organism evidence="1 2">
    <name type="scientific">Eubacterium ruminantium</name>
    <dbReference type="NCBI Taxonomy" id="42322"/>
    <lineage>
        <taxon>Bacteria</taxon>
        <taxon>Bacillati</taxon>
        <taxon>Bacillota</taxon>
        <taxon>Clostridia</taxon>
        <taxon>Eubacteriales</taxon>
        <taxon>Eubacteriaceae</taxon>
        <taxon>Eubacterium</taxon>
    </lineage>
</organism>
<reference evidence="1 2" key="1">
    <citation type="submission" date="2017-02" db="EMBL/GenBank/DDBJ databases">
        <authorList>
            <person name="Peterson S.W."/>
        </authorList>
    </citation>
    <scope>NUCLEOTIDE SEQUENCE [LARGE SCALE GENOMIC DNA]</scope>
    <source>
        <strain evidence="1 2">ATCC 17233</strain>
    </source>
</reference>
<dbReference type="SUPFAM" id="SSF51430">
    <property type="entry name" value="NAD(P)-linked oxidoreductase"/>
    <property type="match status" value="1"/>
</dbReference>
<evidence type="ECO:0000313" key="2">
    <source>
        <dbReference type="Proteomes" id="UP000189857"/>
    </source>
</evidence>
<keyword evidence="2" id="KW-1185">Reference proteome</keyword>
<protein>
    <submittedName>
        <fullName evidence="1">Aldo/keto reductase family protein</fullName>
    </submittedName>
</protein>
<dbReference type="EMBL" id="FUXA01000004">
    <property type="protein sequence ID" value="SJZ42467.1"/>
    <property type="molecule type" value="Genomic_DNA"/>
</dbReference>